<dbReference type="EMBL" id="VMNH01000009">
    <property type="protein sequence ID" value="TVO75116.1"/>
    <property type="molecule type" value="Genomic_DNA"/>
</dbReference>
<dbReference type="RefSeq" id="WP_144358689.1">
    <property type="nucleotide sequence ID" value="NZ_VMNH01000009.1"/>
</dbReference>
<dbReference type="AlphaFoldDB" id="A0A557SCI5"/>
<comment type="caution">
    <text evidence="2">The sequence shown here is derived from an EMBL/GenBank/DDBJ whole genome shotgun (WGS) entry which is preliminary data.</text>
</comment>
<evidence type="ECO:0000313" key="3">
    <source>
        <dbReference type="Proteomes" id="UP000316649"/>
    </source>
</evidence>
<proteinExistence type="predicted"/>
<reference evidence="2 3" key="1">
    <citation type="submission" date="2019-07" db="EMBL/GenBank/DDBJ databases">
        <title>The pathways for chlorine oxyanion respiration interact through the shared metabolite chlorate.</title>
        <authorList>
            <person name="Barnum T.P."/>
            <person name="Cheng Y."/>
            <person name="Hill K.A."/>
            <person name="Lucas L.N."/>
            <person name="Carlson H.K."/>
            <person name="Coates J.D."/>
        </authorList>
    </citation>
    <scope>NUCLEOTIDE SEQUENCE [LARGE SCALE GENOMIC DNA]</scope>
    <source>
        <strain evidence="2 3">BK-1</strain>
    </source>
</reference>
<evidence type="ECO:0000256" key="1">
    <source>
        <dbReference type="SAM" id="MobiDB-lite"/>
    </source>
</evidence>
<accession>A0A557SCI5</accession>
<organism evidence="2 3">
    <name type="scientific">Sedimenticola selenatireducens</name>
    <dbReference type="NCBI Taxonomy" id="191960"/>
    <lineage>
        <taxon>Bacteria</taxon>
        <taxon>Pseudomonadati</taxon>
        <taxon>Pseudomonadota</taxon>
        <taxon>Gammaproteobacteria</taxon>
        <taxon>Chromatiales</taxon>
        <taxon>Sedimenticolaceae</taxon>
        <taxon>Sedimenticola</taxon>
    </lineage>
</organism>
<feature type="region of interest" description="Disordered" evidence="1">
    <location>
        <begin position="1"/>
        <end position="24"/>
    </location>
</feature>
<protein>
    <submittedName>
        <fullName evidence="2">Uncharacterized protein</fullName>
    </submittedName>
</protein>
<sequence length="84" mass="9198">MENYSNSYSQEPARATFVDRNDPISGNTEDAARYLFRPDKWSTLGSEQSDKALLFGASFMVPTQSADFAFLRLLNAASGGIGII</sequence>
<name>A0A557SCI5_9GAMM</name>
<dbReference type="Proteomes" id="UP000316649">
    <property type="component" value="Unassembled WGS sequence"/>
</dbReference>
<keyword evidence="3" id="KW-1185">Reference proteome</keyword>
<evidence type="ECO:0000313" key="2">
    <source>
        <dbReference type="EMBL" id="TVO75116.1"/>
    </source>
</evidence>
<gene>
    <name evidence="2" type="ORF">FHP88_08875</name>
</gene>
<feature type="compositionally biased region" description="Polar residues" evidence="1">
    <location>
        <begin position="1"/>
        <end position="10"/>
    </location>
</feature>